<gene>
    <name evidence="3" type="ORF">J2T57_001852</name>
</gene>
<dbReference type="GO" id="GO:0051782">
    <property type="term" value="P:negative regulation of cell division"/>
    <property type="evidence" value="ECO:0007669"/>
    <property type="project" value="InterPro"/>
</dbReference>
<evidence type="ECO:0000313" key="4">
    <source>
        <dbReference type="Proteomes" id="UP001205843"/>
    </source>
</evidence>
<feature type="compositionally biased region" description="Basic residues" evidence="2">
    <location>
        <begin position="264"/>
        <end position="280"/>
    </location>
</feature>
<dbReference type="InterPro" id="IPR047610">
    <property type="entry name" value="ImuA_translesion"/>
</dbReference>
<feature type="compositionally biased region" description="Polar residues" evidence="2">
    <location>
        <begin position="237"/>
        <end position="247"/>
    </location>
</feature>
<evidence type="ECO:0000313" key="3">
    <source>
        <dbReference type="EMBL" id="MCP1674714.1"/>
    </source>
</evidence>
<sequence length="280" mass="30608">MNDALHELLQQPGIWRSADARPLTHSIPSGFAELDAVLPGGGWQDQAMTEILHDDKGLGELRLLMPALARLSRSGRWIAMIAPPHIPYAPALAAQGMDLSRVLLVHPRRGDDALWAVEQALRSGTCAAVLVWPQHLAERQIRRLQLAAEAGATWGILFRPAAAAEQASPAAIRLHLEGRAEGTQLHVLKARGSHGGQRLQLDLDKPRTRVLPVAAEHAQTTAYPATMEHDGHPVSLQPLQSGKQPDNPSERPQLPLPLGDNPRPRNRLRLVRPGRHLHTS</sequence>
<evidence type="ECO:0008006" key="5">
    <source>
        <dbReference type="Google" id="ProtNLM"/>
    </source>
</evidence>
<protein>
    <recommendedName>
        <fullName evidence="5">Translesion DNA synthesis-associated protein ImuA</fullName>
    </recommendedName>
</protein>
<evidence type="ECO:0000256" key="1">
    <source>
        <dbReference type="ARBA" id="ARBA00022763"/>
    </source>
</evidence>
<organism evidence="3 4">
    <name type="scientific">Natronocella acetinitrilica</name>
    <dbReference type="NCBI Taxonomy" id="414046"/>
    <lineage>
        <taxon>Bacteria</taxon>
        <taxon>Pseudomonadati</taxon>
        <taxon>Pseudomonadota</taxon>
        <taxon>Gammaproteobacteria</taxon>
        <taxon>Chromatiales</taxon>
        <taxon>Ectothiorhodospiraceae</taxon>
        <taxon>Natronocella</taxon>
    </lineage>
</organism>
<dbReference type="SUPFAM" id="SSF52540">
    <property type="entry name" value="P-loop containing nucleoside triphosphate hydrolases"/>
    <property type="match status" value="1"/>
</dbReference>
<keyword evidence="1" id="KW-0227">DNA damage</keyword>
<dbReference type="PANTHER" id="PTHR35369:SF3">
    <property type="entry name" value="TRANSLESION DNA SYNTHESIS-ASSOCIATED PROTEIN IMUA"/>
    <property type="match status" value="1"/>
</dbReference>
<dbReference type="NCBIfam" id="NF033429">
    <property type="entry name" value="ImuA_translesion"/>
    <property type="match status" value="1"/>
</dbReference>
<dbReference type="RefSeq" id="WP_253476999.1">
    <property type="nucleotide sequence ID" value="NZ_JALJXV010000004.1"/>
</dbReference>
<dbReference type="GO" id="GO:0006281">
    <property type="term" value="P:DNA repair"/>
    <property type="evidence" value="ECO:0007669"/>
    <property type="project" value="TreeGrafter"/>
</dbReference>
<dbReference type="AlphaFoldDB" id="A0AAE3G427"/>
<dbReference type="Proteomes" id="UP001205843">
    <property type="component" value="Unassembled WGS sequence"/>
</dbReference>
<dbReference type="PANTHER" id="PTHR35369">
    <property type="entry name" value="BLR3025 PROTEIN-RELATED"/>
    <property type="match status" value="1"/>
</dbReference>
<dbReference type="Gene3D" id="3.40.50.300">
    <property type="entry name" value="P-loop containing nucleotide triphosphate hydrolases"/>
    <property type="match status" value="1"/>
</dbReference>
<evidence type="ECO:0000256" key="2">
    <source>
        <dbReference type="SAM" id="MobiDB-lite"/>
    </source>
</evidence>
<dbReference type="GO" id="GO:0009432">
    <property type="term" value="P:SOS response"/>
    <property type="evidence" value="ECO:0007669"/>
    <property type="project" value="InterPro"/>
</dbReference>
<dbReference type="InterPro" id="IPR004596">
    <property type="entry name" value="Cell_div_suppressor_SulA"/>
</dbReference>
<reference evidence="3" key="1">
    <citation type="submission" date="2022-03" db="EMBL/GenBank/DDBJ databases">
        <title>Genomic Encyclopedia of Type Strains, Phase III (KMG-III): the genomes of soil and plant-associated and newly described type strains.</title>
        <authorList>
            <person name="Whitman W."/>
        </authorList>
    </citation>
    <scope>NUCLEOTIDE SEQUENCE</scope>
    <source>
        <strain evidence="3">ANL 6-2</strain>
    </source>
</reference>
<dbReference type="Pfam" id="PF03846">
    <property type="entry name" value="SulA"/>
    <property type="match status" value="1"/>
</dbReference>
<keyword evidence="4" id="KW-1185">Reference proteome</keyword>
<proteinExistence type="predicted"/>
<dbReference type="InterPro" id="IPR027417">
    <property type="entry name" value="P-loop_NTPase"/>
</dbReference>
<feature type="region of interest" description="Disordered" evidence="2">
    <location>
        <begin position="222"/>
        <end position="280"/>
    </location>
</feature>
<comment type="caution">
    <text evidence="3">The sequence shown here is derived from an EMBL/GenBank/DDBJ whole genome shotgun (WGS) entry which is preliminary data.</text>
</comment>
<dbReference type="EMBL" id="JALJXV010000004">
    <property type="protein sequence ID" value="MCP1674714.1"/>
    <property type="molecule type" value="Genomic_DNA"/>
</dbReference>
<accession>A0AAE3G427</accession>
<name>A0AAE3G427_9GAMM</name>
<dbReference type="InterPro" id="IPR050356">
    <property type="entry name" value="SulA_CellDiv_inhibitor"/>
</dbReference>